<dbReference type="AlphaFoldDB" id="A0A7E4ZWV4"/>
<protein>
    <submittedName>
        <fullName evidence="4">AIP3 domain-containing protein</fullName>
    </submittedName>
</protein>
<keyword evidence="3" id="KW-1185">Reference proteome</keyword>
<evidence type="ECO:0000256" key="2">
    <source>
        <dbReference type="SAM" id="MobiDB-lite"/>
    </source>
</evidence>
<proteinExistence type="predicted"/>
<evidence type="ECO:0000313" key="3">
    <source>
        <dbReference type="Proteomes" id="UP000492821"/>
    </source>
</evidence>
<feature type="compositionally biased region" description="Polar residues" evidence="2">
    <location>
        <begin position="1"/>
        <end position="20"/>
    </location>
</feature>
<accession>A0A7E4ZWV4</accession>
<keyword evidence="1" id="KW-0175">Coiled coil</keyword>
<evidence type="ECO:0000313" key="4">
    <source>
        <dbReference type="WBParaSite" id="Pan_g22472.t1"/>
    </source>
</evidence>
<feature type="compositionally biased region" description="Polar residues" evidence="2">
    <location>
        <begin position="52"/>
        <end position="82"/>
    </location>
</feature>
<reference evidence="3" key="1">
    <citation type="journal article" date="2013" name="Genetics">
        <title>The draft genome and transcriptome of Panagrellus redivivus are shaped by the harsh demands of a free-living lifestyle.</title>
        <authorList>
            <person name="Srinivasan J."/>
            <person name="Dillman A.R."/>
            <person name="Macchietto M.G."/>
            <person name="Heikkinen L."/>
            <person name="Lakso M."/>
            <person name="Fracchia K.M."/>
            <person name="Antoshechkin I."/>
            <person name="Mortazavi A."/>
            <person name="Wong G."/>
            <person name="Sternberg P.W."/>
        </authorList>
    </citation>
    <scope>NUCLEOTIDE SEQUENCE [LARGE SCALE GENOMIC DNA]</scope>
    <source>
        <strain evidence="3">MT8872</strain>
    </source>
</reference>
<feature type="region of interest" description="Disordered" evidence="2">
    <location>
        <begin position="1"/>
        <end position="23"/>
    </location>
</feature>
<feature type="coiled-coil region" evidence="1">
    <location>
        <begin position="195"/>
        <end position="236"/>
    </location>
</feature>
<dbReference type="Proteomes" id="UP000492821">
    <property type="component" value="Unassembled WGS sequence"/>
</dbReference>
<evidence type="ECO:0000256" key="1">
    <source>
        <dbReference type="SAM" id="Coils"/>
    </source>
</evidence>
<dbReference type="WBParaSite" id="Pan_g22472.t1">
    <property type="protein sequence ID" value="Pan_g22472.t1"/>
    <property type="gene ID" value="Pan_g22472"/>
</dbReference>
<name>A0A7E4ZWV4_PANRE</name>
<sequence>MPSKTSNTCDKGTQCSNTSAMGKKGGAAAYDKLGSDIDSNTRPANKPVCGNNVASSFAPTTDENGNYIGESSDSGTSVQRVNSGHVDESVRYTKDGYDRLMNLCQKMFGRLQMTAAFLGKLSTTLQGQVDPVSMALSDQIGTLNIEALLIDADETLAVAKRVDQPISVAAVDASVQSSLTIPGNLSLEAFVIAEAAAIKTKVAELQEKLGDVTDKLSDARSELSAKEEIIDQLKHQLASYVDASAGKAETAEKCVPSGDGDHGSHPSVNPGVIACECREFDDYLQALVKNALDLADDKTEVKPPKRIDPSVHESITTVITVAKKVHFHRVQRVFMKLREGNHDIARDVTEILERVVTSKFMSNDVVQGLKKVNPDPKKLTILLPDLLQAGRDVRDALIFAESQLKSIQEAVTINKHIPEIIHEIDDISQVLREVKNRRTAVSRRQSNERAMKFRKQSF</sequence>
<organism evidence="3 4">
    <name type="scientific">Panagrellus redivivus</name>
    <name type="common">Microworm</name>
    <dbReference type="NCBI Taxonomy" id="6233"/>
    <lineage>
        <taxon>Eukaryota</taxon>
        <taxon>Metazoa</taxon>
        <taxon>Ecdysozoa</taxon>
        <taxon>Nematoda</taxon>
        <taxon>Chromadorea</taxon>
        <taxon>Rhabditida</taxon>
        <taxon>Tylenchina</taxon>
        <taxon>Panagrolaimomorpha</taxon>
        <taxon>Panagrolaimoidea</taxon>
        <taxon>Panagrolaimidae</taxon>
        <taxon>Panagrellus</taxon>
    </lineage>
</organism>
<reference evidence="4" key="2">
    <citation type="submission" date="2020-10" db="UniProtKB">
        <authorList>
            <consortium name="WormBaseParasite"/>
        </authorList>
    </citation>
    <scope>IDENTIFICATION</scope>
</reference>
<feature type="region of interest" description="Disordered" evidence="2">
    <location>
        <begin position="39"/>
        <end position="85"/>
    </location>
</feature>